<keyword evidence="2" id="KW-1185">Reference proteome</keyword>
<comment type="caution">
    <text evidence="1">The sequence shown here is derived from an EMBL/GenBank/DDBJ whole genome shotgun (WGS) entry which is preliminary data.</text>
</comment>
<evidence type="ECO:0000313" key="2">
    <source>
        <dbReference type="Proteomes" id="UP001523262"/>
    </source>
</evidence>
<gene>
    <name evidence="1" type="ORF">NDK43_18510</name>
</gene>
<organism evidence="1 2">
    <name type="scientific">Neobacillus pocheonensis</name>
    <dbReference type="NCBI Taxonomy" id="363869"/>
    <lineage>
        <taxon>Bacteria</taxon>
        <taxon>Bacillati</taxon>
        <taxon>Bacillota</taxon>
        <taxon>Bacilli</taxon>
        <taxon>Bacillales</taxon>
        <taxon>Bacillaceae</taxon>
        <taxon>Neobacillus</taxon>
    </lineage>
</organism>
<dbReference type="PANTHER" id="PTHR36849:SF1">
    <property type="entry name" value="CYTOPLASMIC PROTEIN"/>
    <property type="match status" value="1"/>
</dbReference>
<dbReference type="InterPro" id="IPR052552">
    <property type="entry name" value="YeaO-like"/>
</dbReference>
<sequence>MRDLFLKRIYDPSSEVDGYRILIDRLWPRGITKEDAKLTRWVKDIAPSHELRKWFGHKPERFAEFRDKYLMELQSNEQQSRAVEQIITLATNNRVTLLYAAKDPIHNHARVLLEELLRRINEKIDL</sequence>
<evidence type="ECO:0000313" key="1">
    <source>
        <dbReference type="EMBL" id="MCM2533992.1"/>
    </source>
</evidence>
<protein>
    <submittedName>
        <fullName evidence="1">DUF488 family protein</fullName>
    </submittedName>
</protein>
<dbReference type="EMBL" id="JAMQCR010000001">
    <property type="protein sequence ID" value="MCM2533992.1"/>
    <property type="molecule type" value="Genomic_DNA"/>
</dbReference>
<dbReference type="Pfam" id="PF22752">
    <property type="entry name" value="DUF488-N3i"/>
    <property type="match status" value="1"/>
</dbReference>
<reference evidence="1 2" key="1">
    <citation type="submission" date="2022-06" db="EMBL/GenBank/DDBJ databases">
        <authorList>
            <person name="Jeon C.O."/>
        </authorList>
    </citation>
    <scope>NUCLEOTIDE SEQUENCE [LARGE SCALE GENOMIC DNA]</scope>
    <source>
        <strain evidence="1 2">KCTC 13943</strain>
    </source>
</reference>
<dbReference type="PANTHER" id="PTHR36849">
    <property type="entry name" value="CYTOPLASMIC PROTEIN-RELATED"/>
    <property type="match status" value="1"/>
</dbReference>
<dbReference type="Proteomes" id="UP001523262">
    <property type="component" value="Unassembled WGS sequence"/>
</dbReference>
<accession>A0ABT0WG09</accession>
<name>A0ABT0WG09_9BACI</name>
<proteinExistence type="predicted"/>